<dbReference type="Gene3D" id="2.40.128.50">
    <property type="match status" value="2"/>
</dbReference>
<dbReference type="GO" id="GO:0004177">
    <property type="term" value="F:aminopeptidase activity"/>
    <property type="evidence" value="ECO:0007669"/>
    <property type="project" value="UniProtKB-KW"/>
</dbReference>
<feature type="domain" description="Beta-lactamase-related" evidence="3">
    <location>
        <begin position="18"/>
        <end position="338"/>
    </location>
</feature>
<sequence>MSADQKSVQDILATVALRYRGPGGAVAVLKDGEVIGQRVWGWADMNERIPLSAKTRMPICSITKQFICALLLDLERNPTTEMAAKGEVQKQYSDALGEILRPEMLKDSGLTIQKLVDMQSGLRDYWAMTTLWGAKPDDEFLVVRDGPPAMDRTKSFHFKPGTEYSYCNVNFYVVARVIERVTGEPLDKLLKDRILGPAGMETAFLCANTAHHPPPCVGYEGNEINGYYPAVNRMEWAGDAGLVASLDDMIAWEKHLEKNFSDSESWYQTVYQPQTYNDGTPAQYHYGMLHDDIDGVDYLGHGGALRGYRSERRHAPHKHLSVVVMFNHEVDTSRAADDIFRGILDKPTVETTPVTASADWAGVFLDQDTKLVITVAQGSREGEILITYAGHRGAETIQLTHATNGKSKSMTATIDGDNLRIHRILENRKLYAHRLVKDEYFLKNTLLQGEYECKEVQSTFHCTGETGMLYGSFDGYLGRGPATPMRYLGGDVWALTCPRGLDAPAPGDWTMVLRRSEDGFVVGFTNGCWLARKLDFVRT</sequence>
<feature type="domain" description="D-aminopeptidase" evidence="4">
    <location>
        <begin position="354"/>
        <end position="536"/>
    </location>
</feature>
<dbReference type="InterPro" id="IPR050491">
    <property type="entry name" value="AmpC-like"/>
</dbReference>
<dbReference type="InterPro" id="IPR027279">
    <property type="entry name" value="D_amino_pept/lipop_sf"/>
</dbReference>
<protein>
    <recommendedName>
        <fullName evidence="7">Beta-lactamase-related domain-containing protein</fullName>
    </recommendedName>
</protein>
<evidence type="ECO:0000259" key="3">
    <source>
        <dbReference type="Pfam" id="PF00144"/>
    </source>
</evidence>
<dbReference type="OMA" id="EYSYCNV"/>
<keyword evidence="1" id="KW-0645">Protease</keyword>
<dbReference type="InterPro" id="IPR012856">
    <property type="entry name" value="DAP_B_dom"/>
</dbReference>
<dbReference type="PANTHER" id="PTHR46825">
    <property type="entry name" value="D-ALANYL-D-ALANINE-CARBOXYPEPTIDASE/ENDOPEPTIDASE AMPH"/>
    <property type="match status" value="1"/>
</dbReference>
<dbReference type="InterPro" id="IPR012338">
    <property type="entry name" value="Beta-lactam/transpept-like"/>
</dbReference>
<evidence type="ECO:0000256" key="1">
    <source>
        <dbReference type="ARBA" id="ARBA00022438"/>
    </source>
</evidence>
<dbReference type="Proteomes" id="UP000191522">
    <property type="component" value="Unassembled WGS sequence"/>
</dbReference>
<accession>A0A1V6PH50</accession>
<dbReference type="Pfam" id="PF00144">
    <property type="entry name" value="Beta-lactamase"/>
    <property type="match status" value="1"/>
</dbReference>
<dbReference type="Pfam" id="PF07930">
    <property type="entry name" value="DAP_B"/>
    <property type="match status" value="1"/>
</dbReference>
<reference evidence="6" key="1">
    <citation type="journal article" date="2017" name="Nat. Microbiol.">
        <title>Global analysis of biosynthetic gene clusters reveals vast potential of secondary metabolite production in Penicillium species.</title>
        <authorList>
            <person name="Nielsen J.C."/>
            <person name="Grijseels S."/>
            <person name="Prigent S."/>
            <person name="Ji B."/>
            <person name="Dainat J."/>
            <person name="Nielsen K.F."/>
            <person name="Frisvad J.C."/>
            <person name="Workman M."/>
            <person name="Nielsen J."/>
        </authorList>
    </citation>
    <scope>NUCLEOTIDE SEQUENCE [LARGE SCALE GENOMIC DNA]</scope>
    <source>
        <strain evidence="6">IBT 11843</strain>
    </source>
</reference>
<dbReference type="SUPFAM" id="SSF56601">
    <property type="entry name" value="beta-lactamase/transpeptidase-like"/>
    <property type="match status" value="1"/>
</dbReference>
<name>A0A1V6PH50_PENDC</name>
<dbReference type="Gene3D" id="3.40.710.10">
    <property type="entry name" value="DD-peptidase/beta-lactamase superfamily"/>
    <property type="match status" value="1"/>
</dbReference>
<gene>
    <name evidence="5" type="ORF">PENDEC_c004G05235</name>
</gene>
<dbReference type="AlphaFoldDB" id="A0A1V6PH50"/>
<evidence type="ECO:0008006" key="7">
    <source>
        <dbReference type="Google" id="ProtNLM"/>
    </source>
</evidence>
<dbReference type="PANTHER" id="PTHR46825:SF9">
    <property type="entry name" value="BETA-LACTAMASE-RELATED DOMAIN-CONTAINING PROTEIN"/>
    <property type="match status" value="1"/>
</dbReference>
<dbReference type="EMBL" id="MDYL01000004">
    <property type="protein sequence ID" value="OQD76299.1"/>
    <property type="molecule type" value="Genomic_DNA"/>
</dbReference>
<comment type="similarity">
    <text evidence="2">Belongs to the peptidase S12 family.</text>
</comment>
<evidence type="ECO:0000313" key="6">
    <source>
        <dbReference type="Proteomes" id="UP000191522"/>
    </source>
</evidence>
<dbReference type="NCBIfam" id="NF009622">
    <property type="entry name" value="PRK13128.1"/>
    <property type="match status" value="1"/>
</dbReference>
<dbReference type="InterPro" id="IPR001466">
    <property type="entry name" value="Beta-lactam-related"/>
</dbReference>
<keyword evidence="1" id="KW-0031">Aminopeptidase</keyword>
<evidence type="ECO:0000313" key="5">
    <source>
        <dbReference type="EMBL" id="OQD76299.1"/>
    </source>
</evidence>
<keyword evidence="1" id="KW-0378">Hydrolase</keyword>
<organism evidence="5 6">
    <name type="scientific">Penicillium decumbens</name>
    <dbReference type="NCBI Taxonomy" id="69771"/>
    <lineage>
        <taxon>Eukaryota</taxon>
        <taxon>Fungi</taxon>
        <taxon>Dikarya</taxon>
        <taxon>Ascomycota</taxon>
        <taxon>Pezizomycotina</taxon>
        <taxon>Eurotiomycetes</taxon>
        <taxon>Eurotiomycetidae</taxon>
        <taxon>Eurotiales</taxon>
        <taxon>Aspergillaceae</taxon>
        <taxon>Penicillium</taxon>
    </lineage>
</organism>
<keyword evidence="6" id="KW-1185">Reference proteome</keyword>
<dbReference type="SUPFAM" id="SSF50886">
    <property type="entry name" value="D-aminopeptidase, middle and C-terminal domains"/>
    <property type="match status" value="1"/>
</dbReference>
<dbReference type="OrthoDB" id="5946976at2759"/>
<evidence type="ECO:0000256" key="2">
    <source>
        <dbReference type="ARBA" id="ARBA00038215"/>
    </source>
</evidence>
<proteinExistence type="inferred from homology"/>
<evidence type="ECO:0000259" key="4">
    <source>
        <dbReference type="Pfam" id="PF07930"/>
    </source>
</evidence>
<comment type="caution">
    <text evidence="5">The sequence shown here is derived from an EMBL/GenBank/DDBJ whole genome shotgun (WGS) entry which is preliminary data.</text>
</comment>